<dbReference type="InterPro" id="IPR002763">
    <property type="entry name" value="DUF72"/>
</dbReference>
<evidence type="ECO:0000313" key="2">
    <source>
        <dbReference type="Proteomes" id="UP000604475"/>
    </source>
</evidence>
<protein>
    <submittedName>
        <fullName evidence="1">DUF72 domain-containing protein</fullName>
    </submittedName>
</protein>
<dbReference type="RefSeq" id="WP_203007031.1">
    <property type="nucleotide sequence ID" value="NZ_JADWYU010000047.1"/>
</dbReference>
<dbReference type="PANTHER" id="PTHR30348:SF4">
    <property type="entry name" value="DUF72 DOMAIN-CONTAINING PROTEIN"/>
    <property type="match status" value="1"/>
</dbReference>
<gene>
    <name evidence="1" type="ORF">I7412_35295</name>
</gene>
<sequence length="248" mass="28691">MAKLYVGTSGWSYDHWEGVLYPPGTPTRDRLAIYTRRFDTVELNASFYRWPTEAAFGSWRRRLPAGFAMSVKAPRGLTHAKRLYGPEAWTERIARGWHELGERRTVVLVQLDGRQARDDARLEYLLAGIPRWMRTTVELRHASWHTEAVYRLLERHQAAYCVMSGAGLPRVPRATASFVYVRLHGPDHDALYSGSYSDQDLRWWRDRLLEWHRSGLDVYAYFNNDGHGHAVRNASTLRELCASLMEPS</sequence>
<proteinExistence type="predicted"/>
<organism evidence="1 2">
    <name type="scientific">Frankia nepalensis</name>
    <dbReference type="NCBI Taxonomy" id="1836974"/>
    <lineage>
        <taxon>Bacteria</taxon>
        <taxon>Bacillati</taxon>
        <taxon>Actinomycetota</taxon>
        <taxon>Actinomycetes</taxon>
        <taxon>Frankiales</taxon>
        <taxon>Frankiaceae</taxon>
        <taxon>Frankia</taxon>
    </lineage>
</organism>
<accession>A0A937RL91</accession>
<dbReference type="Proteomes" id="UP000604475">
    <property type="component" value="Unassembled WGS sequence"/>
</dbReference>
<evidence type="ECO:0000313" key="1">
    <source>
        <dbReference type="EMBL" id="MBL7632330.1"/>
    </source>
</evidence>
<dbReference type="PANTHER" id="PTHR30348">
    <property type="entry name" value="UNCHARACTERIZED PROTEIN YECE"/>
    <property type="match status" value="1"/>
</dbReference>
<dbReference type="InterPro" id="IPR036520">
    <property type="entry name" value="UPF0759_sf"/>
</dbReference>
<comment type="caution">
    <text evidence="1">The sequence shown here is derived from an EMBL/GenBank/DDBJ whole genome shotgun (WGS) entry which is preliminary data.</text>
</comment>
<dbReference type="Gene3D" id="3.20.20.410">
    <property type="entry name" value="Protein of unknown function UPF0759"/>
    <property type="match status" value="1"/>
</dbReference>
<dbReference type="Pfam" id="PF01904">
    <property type="entry name" value="DUF72"/>
    <property type="match status" value="1"/>
</dbReference>
<keyword evidence="2" id="KW-1185">Reference proteome</keyword>
<name>A0A937RL91_9ACTN</name>
<dbReference type="AlphaFoldDB" id="A0A937RL91"/>
<dbReference type="SUPFAM" id="SSF117396">
    <property type="entry name" value="TM1631-like"/>
    <property type="match status" value="1"/>
</dbReference>
<dbReference type="EMBL" id="JAEACQ010000310">
    <property type="protein sequence ID" value="MBL7632330.1"/>
    <property type="molecule type" value="Genomic_DNA"/>
</dbReference>
<reference evidence="1" key="1">
    <citation type="submission" date="2020-12" db="EMBL/GenBank/DDBJ databases">
        <title>Genomic characterization of non-nitrogen-fixing Frankia strains.</title>
        <authorList>
            <person name="Carlos-Shanley C."/>
            <person name="Guerra T."/>
            <person name="Hahn D."/>
        </authorList>
    </citation>
    <scope>NUCLEOTIDE SEQUENCE</scope>
    <source>
        <strain evidence="1">CN6</strain>
    </source>
</reference>